<feature type="compositionally biased region" description="Pro residues" evidence="5">
    <location>
        <begin position="310"/>
        <end position="320"/>
    </location>
</feature>
<feature type="compositionally biased region" description="Pro residues" evidence="5">
    <location>
        <begin position="93"/>
        <end position="105"/>
    </location>
</feature>
<dbReference type="AlphaFoldDB" id="A0A6A4W218"/>
<evidence type="ECO:0000313" key="8">
    <source>
        <dbReference type="EMBL" id="KAF0299289.1"/>
    </source>
</evidence>
<evidence type="ECO:0000256" key="4">
    <source>
        <dbReference type="ARBA" id="ARBA00023180"/>
    </source>
</evidence>
<dbReference type="GO" id="GO:0030674">
    <property type="term" value="F:protein-macromolecule adaptor activity"/>
    <property type="evidence" value="ECO:0007669"/>
    <property type="project" value="TreeGrafter"/>
</dbReference>
<feature type="compositionally biased region" description="Basic and acidic residues" evidence="5">
    <location>
        <begin position="243"/>
        <end position="252"/>
    </location>
</feature>
<organism evidence="8 9">
    <name type="scientific">Amphibalanus amphitrite</name>
    <name type="common">Striped barnacle</name>
    <name type="synonym">Balanus amphitrite</name>
    <dbReference type="NCBI Taxonomy" id="1232801"/>
    <lineage>
        <taxon>Eukaryota</taxon>
        <taxon>Metazoa</taxon>
        <taxon>Ecdysozoa</taxon>
        <taxon>Arthropoda</taxon>
        <taxon>Crustacea</taxon>
        <taxon>Multicrustacea</taxon>
        <taxon>Cirripedia</taxon>
        <taxon>Thoracica</taxon>
        <taxon>Thoracicalcarea</taxon>
        <taxon>Balanomorpha</taxon>
        <taxon>Balanoidea</taxon>
        <taxon>Balanidae</taxon>
        <taxon>Amphibalaninae</taxon>
        <taxon>Amphibalanus</taxon>
    </lineage>
</organism>
<evidence type="ECO:0000313" key="9">
    <source>
        <dbReference type="Proteomes" id="UP000440578"/>
    </source>
</evidence>
<keyword evidence="4" id="KW-0325">Glycoprotein</keyword>
<feature type="compositionally biased region" description="Polar residues" evidence="5">
    <location>
        <begin position="257"/>
        <end position="279"/>
    </location>
</feature>
<dbReference type="InterPro" id="IPR014716">
    <property type="entry name" value="Fibrinogen_a/b/g_C_1"/>
</dbReference>
<sequence>MAVPVRWLLAAGLAAAVAARPEFPDLTLVLQPDEELDWNQITRWMEQSRFSVDAGSQHHALPPRPVDPIITSRAASPRHTQQDQPAVPSAIPTEPPPARTPPGPQWRPVVPGPALVPGAPPPSAPASWRPQWPELVPPAALVPQPPPALIQREQAALRPTFPELQRGESLLPADAPGAHQPEPATEPPPAASAEPSAAPIVLLPTDERERYQPPEIEDYDQQPPPAQLRAAGSPPVTAAHSPSARDRSERRPYQQAPRPTQSPEQPYQYTDQLPATHSAQPLPKYSAQNAAQQAAGNQPQQAQQQAQYPTPKPSEYPVPEPTKQSQYSVPQPVEYSAPQPTKQFQYPVLKPTQHPVQQPPQQPVPKPSENPLEPPAEYPIHEQLEYPAPRQPEQEYPVQRQREALSQPGPQETQFLSDETGPQSSEYGDGAVLTAAGAPSPLAPRLLAQEKTPAASVADGVVGGSMPPGALAVLLQRLEERMVAGETQMQRHTTLLRTAQHSQRKAEVVAAESQAAIRSEFQQLNTRLDGMQSDVGRVTSLLETVLAEVQAGRRAARERAARQPTGTDPSTAQLEQSVAQLDKKLGQLVVNTELLKGGQRRLDAHVRTVENRTSELNEQAEQFATKVGLATSLTEMRAYLDRQQRRPTVTASAGDESLPADCSDVLLSGEQGATSGIYQVRPRHATQPIFVYCDQKTDGGGWAVSTGMGQEASGRTNGDEDFFRDWISYKYGFGNLAGEFWLGNENIHLLTSHRLNELRVELSDFPRQRSGHQDYPGSNATARYGAFAIGAETEGYALKVLDNYSGDAGDSLKYHAGMKFSTKDVDNDLWKEDSCALNHKGGWWYKGCDSSNLNGLYLSGPVPSEYEYQVAYWYDWRGPLYSLYRTQMMVRPADHAERAAAAAAKGRRRAGRAAEDGKTAAQRRLGTQTVRGRGRRRRQRRRRGRRAGP</sequence>
<feature type="compositionally biased region" description="Pro residues" evidence="5">
    <location>
        <begin position="357"/>
        <end position="377"/>
    </location>
</feature>
<gene>
    <name evidence="8" type="primary">FIBCD1_1</name>
    <name evidence="8" type="ORF">FJT64_027938</name>
</gene>
<feature type="compositionally biased region" description="Low complexity" evidence="5">
    <location>
        <begin position="922"/>
        <end position="931"/>
    </location>
</feature>
<accession>A0A6A4W218</accession>
<feature type="region of interest" description="Disordered" evidence="5">
    <location>
        <begin position="170"/>
        <end position="436"/>
    </location>
</feature>
<feature type="compositionally biased region" description="Low complexity" evidence="5">
    <location>
        <begin position="106"/>
        <end position="117"/>
    </location>
</feature>
<reference evidence="8 9" key="1">
    <citation type="submission" date="2019-07" db="EMBL/GenBank/DDBJ databases">
        <title>Draft genome assembly of a fouling barnacle, Amphibalanus amphitrite (Darwin, 1854): The first reference genome for Thecostraca.</title>
        <authorList>
            <person name="Kim W."/>
        </authorList>
    </citation>
    <scope>NUCLEOTIDE SEQUENCE [LARGE SCALE GENOMIC DNA]</scope>
    <source>
        <strain evidence="8">SNU_AA5</strain>
        <tissue evidence="8">Soma without cirri and trophi</tissue>
    </source>
</reference>
<comment type="caution">
    <text evidence="8">The sequence shown here is derived from an EMBL/GenBank/DDBJ whole genome shotgun (WGS) entry which is preliminary data.</text>
</comment>
<dbReference type="Pfam" id="PF00147">
    <property type="entry name" value="Fibrinogen_C"/>
    <property type="match status" value="1"/>
</dbReference>
<evidence type="ECO:0000256" key="3">
    <source>
        <dbReference type="ARBA" id="ARBA00023157"/>
    </source>
</evidence>
<dbReference type="EMBL" id="VIIS01001378">
    <property type="protein sequence ID" value="KAF0299289.1"/>
    <property type="molecule type" value="Genomic_DNA"/>
</dbReference>
<dbReference type="PANTHER" id="PTHR47221:SF5">
    <property type="entry name" value="FIBRINOGEN C-TERMINAL DOMAIN-CONTAINING PROTEIN"/>
    <property type="match status" value="1"/>
</dbReference>
<dbReference type="Gene3D" id="3.90.215.10">
    <property type="entry name" value="Gamma Fibrinogen, chain A, domain 1"/>
    <property type="match status" value="1"/>
</dbReference>
<keyword evidence="9" id="KW-1185">Reference proteome</keyword>
<dbReference type="InterPro" id="IPR036056">
    <property type="entry name" value="Fibrinogen-like_C"/>
</dbReference>
<feature type="region of interest" description="Disordered" evidence="5">
    <location>
        <begin position="900"/>
        <end position="949"/>
    </location>
</feature>
<dbReference type="OrthoDB" id="7972392at2759"/>
<feature type="domain" description="Fibrinogen C-terminal" evidence="7">
    <location>
        <begin position="653"/>
        <end position="894"/>
    </location>
</feature>
<evidence type="ECO:0000256" key="6">
    <source>
        <dbReference type="SAM" id="SignalP"/>
    </source>
</evidence>
<feature type="signal peptide" evidence="6">
    <location>
        <begin position="1"/>
        <end position="19"/>
    </location>
</feature>
<dbReference type="NCBIfam" id="NF040941">
    <property type="entry name" value="GGGWT_bact"/>
    <property type="match status" value="1"/>
</dbReference>
<feature type="region of interest" description="Disordered" evidence="5">
    <location>
        <begin position="54"/>
        <end position="131"/>
    </location>
</feature>
<protein>
    <submittedName>
        <fullName evidence="8">Fibrinogen C domain-containing protein 1</fullName>
    </submittedName>
</protein>
<dbReference type="PROSITE" id="PS51406">
    <property type="entry name" value="FIBRINOGEN_C_2"/>
    <property type="match status" value="1"/>
</dbReference>
<feature type="compositionally biased region" description="Polar residues" evidence="5">
    <location>
        <begin position="408"/>
        <end position="426"/>
    </location>
</feature>
<evidence type="ECO:0000256" key="2">
    <source>
        <dbReference type="ARBA" id="ARBA00022525"/>
    </source>
</evidence>
<dbReference type="PROSITE" id="PS00514">
    <property type="entry name" value="FIBRINOGEN_C_1"/>
    <property type="match status" value="1"/>
</dbReference>
<dbReference type="InterPro" id="IPR002181">
    <property type="entry name" value="Fibrinogen_a/b/g_C_dom"/>
</dbReference>
<feature type="chain" id="PRO_5025485817" evidence="6">
    <location>
        <begin position="20"/>
        <end position="949"/>
    </location>
</feature>
<dbReference type="InterPro" id="IPR020837">
    <property type="entry name" value="Fibrinogen_CS"/>
</dbReference>
<dbReference type="SUPFAM" id="SSF56496">
    <property type="entry name" value="Fibrinogen C-terminal domain-like"/>
    <property type="match status" value="1"/>
</dbReference>
<name>A0A6A4W218_AMPAM</name>
<keyword evidence="6" id="KW-0732">Signal</keyword>
<dbReference type="GO" id="GO:0005577">
    <property type="term" value="C:fibrinogen complex"/>
    <property type="evidence" value="ECO:0007669"/>
    <property type="project" value="TreeGrafter"/>
</dbReference>
<dbReference type="SMART" id="SM00186">
    <property type="entry name" value="FBG"/>
    <property type="match status" value="1"/>
</dbReference>
<feature type="compositionally biased region" description="Low complexity" evidence="5">
    <location>
        <begin position="287"/>
        <end position="307"/>
    </location>
</feature>
<dbReference type="GO" id="GO:0034116">
    <property type="term" value="P:positive regulation of heterotypic cell-cell adhesion"/>
    <property type="evidence" value="ECO:0007669"/>
    <property type="project" value="TreeGrafter"/>
</dbReference>
<evidence type="ECO:0000259" key="7">
    <source>
        <dbReference type="PROSITE" id="PS51406"/>
    </source>
</evidence>
<dbReference type="GO" id="GO:0005201">
    <property type="term" value="F:extracellular matrix structural constituent"/>
    <property type="evidence" value="ECO:0007669"/>
    <property type="project" value="TreeGrafter"/>
</dbReference>
<dbReference type="Proteomes" id="UP000440578">
    <property type="component" value="Unassembled WGS sequence"/>
</dbReference>
<feature type="compositionally biased region" description="Basic residues" evidence="5">
    <location>
        <begin position="932"/>
        <end position="949"/>
    </location>
</feature>
<dbReference type="PANTHER" id="PTHR47221">
    <property type="entry name" value="FIBRINOGEN ALPHA CHAIN"/>
    <property type="match status" value="1"/>
</dbReference>
<keyword evidence="2" id="KW-0964">Secreted</keyword>
<evidence type="ECO:0000256" key="1">
    <source>
        <dbReference type="ARBA" id="ARBA00004613"/>
    </source>
</evidence>
<evidence type="ECO:0000256" key="5">
    <source>
        <dbReference type="SAM" id="MobiDB-lite"/>
    </source>
</evidence>
<comment type="subcellular location">
    <subcellularLocation>
        <location evidence="1">Secreted</location>
    </subcellularLocation>
</comment>
<dbReference type="InterPro" id="IPR037579">
    <property type="entry name" value="FIB_ANG-like"/>
</dbReference>
<proteinExistence type="predicted"/>
<dbReference type="CDD" id="cd00087">
    <property type="entry name" value="FReD"/>
    <property type="match status" value="1"/>
</dbReference>
<keyword evidence="3" id="KW-1015">Disulfide bond</keyword>